<evidence type="ECO:0000256" key="1">
    <source>
        <dbReference type="ARBA" id="ARBA00005179"/>
    </source>
</evidence>
<dbReference type="PANTHER" id="PTHR13789:SF309">
    <property type="entry name" value="PUTATIVE (AFU_ORTHOLOGUE AFUA_6G14510)-RELATED"/>
    <property type="match status" value="1"/>
</dbReference>
<dbReference type="GO" id="GO:0071949">
    <property type="term" value="F:FAD binding"/>
    <property type="evidence" value="ECO:0007669"/>
    <property type="project" value="InterPro"/>
</dbReference>
<dbReference type="KEGG" id="pfy:PFICI_09789"/>
<feature type="domain" description="FAD-binding" evidence="7">
    <location>
        <begin position="9"/>
        <end position="325"/>
    </location>
</feature>
<dbReference type="InterPro" id="IPR036188">
    <property type="entry name" value="FAD/NAD-bd_sf"/>
</dbReference>
<dbReference type="GeneID" id="19274802"/>
<dbReference type="STRING" id="1229662.W3WXA4"/>
<dbReference type="RefSeq" id="XP_007836561.1">
    <property type="nucleotide sequence ID" value="XM_007838370.1"/>
</dbReference>
<keyword evidence="6" id="KW-0503">Monooxygenase</keyword>
<protein>
    <recommendedName>
        <fullName evidence="7">FAD-binding domain-containing protein</fullName>
    </recommendedName>
</protein>
<comment type="pathway">
    <text evidence="1">Secondary metabolite biosynthesis.</text>
</comment>
<dbReference type="HOGENOM" id="CLU_009665_19_5_1"/>
<evidence type="ECO:0000256" key="2">
    <source>
        <dbReference type="ARBA" id="ARBA00007992"/>
    </source>
</evidence>
<dbReference type="OMA" id="IHSKTRM"/>
<keyword evidence="5" id="KW-0560">Oxidoreductase</keyword>
<comment type="similarity">
    <text evidence="2">Belongs to the paxM FAD-dependent monooxygenase family.</text>
</comment>
<accession>W3WXA4</accession>
<evidence type="ECO:0000256" key="5">
    <source>
        <dbReference type="ARBA" id="ARBA00023002"/>
    </source>
</evidence>
<dbReference type="SUPFAM" id="SSF51905">
    <property type="entry name" value="FAD/NAD(P)-binding domain"/>
    <property type="match status" value="1"/>
</dbReference>
<dbReference type="PANTHER" id="PTHR13789">
    <property type="entry name" value="MONOOXYGENASE"/>
    <property type="match status" value="1"/>
</dbReference>
<keyword evidence="9" id="KW-1185">Reference proteome</keyword>
<keyword evidence="4" id="KW-0274">FAD</keyword>
<dbReference type="AlphaFoldDB" id="W3WXA4"/>
<keyword evidence="3" id="KW-0285">Flavoprotein</keyword>
<organism evidence="8 9">
    <name type="scientific">Pestalotiopsis fici (strain W106-1 / CGMCC3.15140)</name>
    <dbReference type="NCBI Taxonomy" id="1229662"/>
    <lineage>
        <taxon>Eukaryota</taxon>
        <taxon>Fungi</taxon>
        <taxon>Dikarya</taxon>
        <taxon>Ascomycota</taxon>
        <taxon>Pezizomycotina</taxon>
        <taxon>Sordariomycetes</taxon>
        <taxon>Xylariomycetidae</taxon>
        <taxon>Amphisphaeriales</taxon>
        <taxon>Sporocadaceae</taxon>
        <taxon>Pestalotiopsis</taxon>
    </lineage>
</organism>
<dbReference type="eggNOG" id="KOG2614">
    <property type="taxonomic scope" value="Eukaryota"/>
</dbReference>
<evidence type="ECO:0000256" key="3">
    <source>
        <dbReference type="ARBA" id="ARBA00022630"/>
    </source>
</evidence>
<proteinExistence type="inferred from homology"/>
<dbReference type="InParanoid" id="W3WXA4"/>
<gene>
    <name evidence="8" type="ORF">PFICI_09789</name>
</gene>
<dbReference type="Proteomes" id="UP000030651">
    <property type="component" value="Unassembled WGS sequence"/>
</dbReference>
<dbReference type="OrthoDB" id="16820at2759"/>
<dbReference type="InterPro" id="IPR002938">
    <property type="entry name" value="FAD-bd"/>
</dbReference>
<dbReference type="EMBL" id="KI912115">
    <property type="protein sequence ID" value="ETS77727.1"/>
    <property type="molecule type" value="Genomic_DNA"/>
</dbReference>
<name>W3WXA4_PESFW</name>
<sequence>MGDLSPRKLDIIILGGGIAGLTTALALTKFAPRDAVPNIHIIEIRPEPATIGGAVNLTPNALRMLDHLGAYEVIKKNGYGKDIDELEVYDIYSTKLAVSSFKGAHGKGIGSPPFKALRITRGDALKAVLEIVERQKNITLTCGKKTVDIQETADKVTIEVEDGTTYTADILMGCDGIHSVTRLKHVDPERKETYTGVCNAFGFAPVGKDFPVHFDCTAINFARRGMLLTSYHNPAMDSVYVGALMEVSDIGSRDGWKAVGSDAEKTRAELLSRFGDANVPCINQLITKAEDFYLWPVYTLSKDGQWSTNRCMLLGDAAHAMPPQGESTGIVFEDTVIFARCLTKWMEKGMPGGTPKEAFTAYETLRKPRIATAFDESQSVIRTVSDAGWFGHKLKTYIVPWYLWYTRSYREKHFVEDVTTSELNYC</sequence>
<evidence type="ECO:0000256" key="6">
    <source>
        <dbReference type="ARBA" id="ARBA00023033"/>
    </source>
</evidence>
<evidence type="ECO:0000313" key="8">
    <source>
        <dbReference type="EMBL" id="ETS77727.1"/>
    </source>
</evidence>
<evidence type="ECO:0000259" key="7">
    <source>
        <dbReference type="Pfam" id="PF01494"/>
    </source>
</evidence>
<dbReference type="GO" id="GO:0004497">
    <property type="term" value="F:monooxygenase activity"/>
    <property type="evidence" value="ECO:0007669"/>
    <property type="project" value="UniProtKB-KW"/>
</dbReference>
<evidence type="ECO:0000313" key="9">
    <source>
        <dbReference type="Proteomes" id="UP000030651"/>
    </source>
</evidence>
<dbReference type="Pfam" id="PF01494">
    <property type="entry name" value="FAD_binding_3"/>
    <property type="match status" value="1"/>
</dbReference>
<evidence type="ECO:0000256" key="4">
    <source>
        <dbReference type="ARBA" id="ARBA00022827"/>
    </source>
</evidence>
<dbReference type="Gene3D" id="3.50.50.60">
    <property type="entry name" value="FAD/NAD(P)-binding domain"/>
    <property type="match status" value="1"/>
</dbReference>
<reference evidence="9" key="1">
    <citation type="journal article" date="2015" name="BMC Genomics">
        <title>Genomic and transcriptomic analysis of the endophytic fungus Pestalotiopsis fici reveals its lifestyle and high potential for synthesis of natural products.</title>
        <authorList>
            <person name="Wang X."/>
            <person name="Zhang X."/>
            <person name="Liu L."/>
            <person name="Xiang M."/>
            <person name="Wang W."/>
            <person name="Sun X."/>
            <person name="Che Y."/>
            <person name="Guo L."/>
            <person name="Liu G."/>
            <person name="Guo L."/>
            <person name="Wang C."/>
            <person name="Yin W.B."/>
            <person name="Stadler M."/>
            <person name="Zhang X."/>
            <person name="Liu X."/>
        </authorList>
    </citation>
    <scope>NUCLEOTIDE SEQUENCE [LARGE SCALE GENOMIC DNA]</scope>
    <source>
        <strain evidence="9">W106-1 / CGMCC3.15140</strain>
    </source>
</reference>
<dbReference type="PRINTS" id="PR00420">
    <property type="entry name" value="RNGMNOXGNASE"/>
</dbReference>
<dbReference type="InterPro" id="IPR050493">
    <property type="entry name" value="FAD-dep_Monooxygenase_BioMet"/>
</dbReference>